<gene>
    <name evidence="5" type="ORF">AB3X52_04685</name>
</gene>
<accession>A0ABV3SVE2</accession>
<comment type="cofactor">
    <cofactor evidence="1">
        <name>Zn(2+)</name>
        <dbReference type="ChEBI" id="CHEBI:29105"/>
    </cofactor>
</comment>
<dbReference type="InterPro" id="IPR011032">
    <property type="entry name" value="GroES-like_sf"/>
</dbReference>
<dbReference type="Pfam" id="PF08240">
    <property type="entry name" value="ADH_N"/>
    <property type="match status" value="1"/>
</dbReference>
<keyword evidence="6" id="KW-1185">Reference proteome</keyword>
<dbReference type="InterPro" id="IPR013154">
    <property type="entry name" value="ADH-like_N"/>
</dbReference>
<evidence type="ECO:0000256" key="1">
    <source>
        <dbReference type="ARBA" id="ARBA00001947"/>
    </source>
</evidence>
<evidence type="ECO:0000259" key="4">
    <source>
        <dbReference type="Pfam" id="PF08240"/>
    </source>
</evidence>
<dbReference type="Pfam" id="PF00107">
    <property type="entry name" value="ADH_zinc_N"/>
    <property type="match status" value="1"/>
</dbReference>
<evidence type="ECO:0000313" key="5">
    <source>
        <dbReference type="EMBL" id="MEX0426909.1"/>
    </source>
</evidence>
<evidence type="ECO:0000259" key="3">
    <source>
        <dbReference type="Pfam" id="PF00107"/>
    </source>
</evidence>
<dbReference type="EMBL" id="JBFPJR010000006">
    <property type="protein sequence ID" value="MEX0426909.1"/>
    <property type="molecule type" value="Genomic_DNA"/>
</dbReference>
<dbReference type="PANTHER" id="PTHR43401">
    <property type="entry name" value="L-THREONINE 3-DEHYDROGENASE"/>
    <property type="match status" value="1"/>
</dbReference>
<dbReference type="PANTHER" id="PTHR43401:SF2">
    <property type="entry name" value="L-THREONINE 3-DEHYDROGENASE"/>
    <property type="match status" value="1"/>
</dbReference>
<dbReference type="InterPro" id="IPR036291">
    <property type="entry name" value="NAD(P)-bd_dom_sf"/>
</dbReference>
<keyword evidence="2" id="KW-0560">Oxidoreductase</keyword>
<feature type="domain" description="Alcohol dehydrogenase-like C-terminal" evidence="3">
    <location>
        <begin position="157"/>
        <end position="269"/>
    </location>
</feature>
<dbReference type="Gene3D" id="3.40.50.720">
    <property type="entry name" value="NAD(P)-binding Rossmann-like Domain"/>
    <property type="match status" value="1"/>
</dbReference>
<evidence type="ECO:0000313" key="6">
    <source>
        <dbReference type="Proteomes" id="UP001556631"/>
    </source>
</evidence>
<dbReference type="InterPro" id="IPR050129">
    <property type="entry name" value="Zn_alcohol_dh"/>
</dbReference>
<name>A0ABV3SVE2_9ACTN</name>
<dbReference type="InterPro" id="IPR013149">
    <property type="entry name" value="ADH-like_C"/>
</dbReference>
<sequence length="334" mass="35328">MRAATISRPGVIEVRDFSDPTVAEDGDVVVRMERGSICGSDVHTLFHGFHTEALLGRPGYPGHEGVGTVVESRSEAFPVGRRVLTVPVGSAGGCFAAYQLISDRYLVALPDGGDPARLLMAQQYGTTVYAMRQIWPEKGNTGVETGVAAVIGAGSAGLFFLQQLRRLGFAQVVVSDLDDHRLAIARRLGADVTVRAPQESVVDAVHDLTDGVGADLVIEAAGYDACRADAVTAVRTRGTVGCFGFPERLEATPFSQNDAFRKLVRIQWSGGAQAEPGLVAFHDAVREIHTGVIDVDHCLGAVYDLEQVPEAMAVARDLGHGAVKLAIDLRGAGG</sequence>
<evidence type="ECO:0000256" key="2">
    <source>
        <dbReference type="ARBA" id="ARBA00023002"/>
    </source>
</evidence>
<reference evidence="5 6" key="1">
    <citation type="submission" date="2024-07" db="EMBL/GenBank/DDBJ databases">
        <authorList>
            <person name="Lee S."/>
            <person name="Kang M."/>
        </authorList>
    </citation>
    <scope>NUCLEOTIDE SEQUENCE [LARGE SCALE GENOMIC DNA]</scope>
    <source>
        <strain evidence="5 6">DS6</strain>
    </source>
</reference>
<dbReference type="Proteomes" id="UP001556631">
    <property type="component" value="Unassembled WGS sequence"/>
</dbReference>
<feature type="domain" description="Alcohol dehydrogenase-like N-terminal" evidence="4">
    <location>
        <begin position="25"/>
        <end position="111"/>
    </location>
</feature>
<dbReference type="RefSeq" id="WP_367991786.1">
    <property type="nucleotide sequence ID" value="NZ_JBFPJR010000006.1"/>
</dbReference>
<proteinExistence type="predicted"/>
<dbReference type="Gene3D" id="3.90.180.10">
    <property type="entry name" value="Medium-chain alcohol dehydrogenases, catalytic domain"/>
    <property type="match status" value="2"/>
</dbReference>
<protein>
    <submittedName>
        <fullName evidence="5">Zinc-binding dehydrogenase</fullName>
    </submittedName>
</protein>
<organism evidence="5 6">
    <name type="scientific">Nocardioides eburneus</name>
    <dbReference type="NCBI Taxonomy" id="3231482"/>
    <lineage>
        <taxon>Bacteria</taxon>
        <taxon>Bacillati</taxon>
        <taxon>Actinomycetota</taxon>
        <taxon>Actinomycetes</taxon>
        <taxon>Propionibacteriales</taxon>
        <taxon>Nocardioidaceae</taxon>
        <taxon>Nocardioides</taxon>
    </lineage>
</organism>
<comment type="caution">
    <text evidence="5">The sequence shown here is derived from an EMBL/GenBank/DDBJ whole genome shotgun (WGS) entry which is preliminary data.</text>
</comment>
<dbReference type="SUPFAM" id="SSF51735">
    <property type="entry name" value="NAD(P)-binding Rossmann-fold domains"/>
    <property type="match status" value="1"/>
</dbReference>
<dbReference type="SUPFAM" id="SSF50129">
    <property type="entry name" value="GroES-like"/>
    <property type="match status" value="1"/>
</dbReference>